<sequence length="300" mass="34543">MQASEKLPTYEESAKSPKEILMDRLKKKIEKARKPEDLLTHLLSTELNVEDKATLLRQAPKRIYDCDHRQSAEYVEAQLREAGYGELAIYLYWCFFWYRAQPTGPESWIKELIELDIEERWVAQRKACIQEKLQTLQASSELPLSFEDGAKHASQLENYEEQLTDLNKRHWALSRKKWNNRTSITSWSFRRAYDIQRSYPEWYLSVDLVSDCVGRGGCCGRSCGCCKNPRTVGGLDDGINTRGHCTTACGCCLKAHGIEDLDVGIDGEIPDLQELCFEDKKPSLMSFHSRQLLRGYAFNI</sequence>
<organism evidence="2 3">
    <name type="scientific">Penicillium flavigenum</name>
    <dbReference type="NCBI Taxonomy" id="254877"/>
    <lineage>
        <taxon>Eukaryota</taxon>
        <taxon>Fungi</taxon>
        <taxon>Dikarya</taxon>
        <taxon>Ascomycota</taxon>
        <taxon>Pezizomycotina</taxon>
        <taxon>Eurotiomycetes</taxon>
        <taxon>Eurotiomycetidae</taxon>
        <taxon>Eurotiales</taxon>
        <taxon>Aspergillaceae</taxon>
        <taxon>Penicillium</taxon>
    </lineage>
</organism>
<dbReference type="Proteomes" id="UP000191342">
    <property type="component" value="Unassembled WGS sequence"/>
</dbReference>
<keyword evidence="1" id="KW-0175">Coiled coil</keyword>
<name>A0A1V6SLX7_9EURO</name>
<evidence type="ECO:0000313" key="2">
    <source>
        <dbReference type="EMBL" id="OQE14563.1"/>
    </source>
</evidence>
<gene>
    <name evidence="2" type="ORF">PENFLA_c037G04964</name>
</gene>
<dbReference type="OrthoDB" id="4440408at2759"/>
<dbReference type="AlphaFoldDB" id="A0A1V6SLX7"/>
<dbReference type="EMBL" id="MLQL01000037">
    <property type="protein sequence ID" value="OQE14563.1"/>
    <property type="molecule type" value="Genomic_DNA"/>
</dbReference>
<evidence type="ECO:0000256" key="1">
    <source>
        <dbReference type="SAM" id="Coils"/>
    </source>
</evidence>
<keyword evidence="3" id="KW-1185">Reference proteome</keyword>
<proteinExistence type="predicted"/>
<dbReference type="STRING" id="254877.A0A1V6SLX7"/>
<protein>
    <submittedName>
        <fullName evidence="2">Uncharacterized protein</fullName>
    </submittedName>
</protein>
<accession>A0A1V6SLX7</accession>
<evidence type="ECO:0000313" key="3">
    <source>
        <dbReference type="Proteomes" id="UP000191342"/>
    </source>
</evidence>
<comment type="caution">
    <text evidence="2">The sequence shown here is derived from an EMBL/GenBank/DDBJ whole genome shotgun (WGS) entry which is preliminary data.</text>
</comment>
<feature type="coiled-coil region" evidence="1">
    <location>
        <begin position="149"/>
        <end position="176"/>
    </location>
</feature>
<reference evidence="3" key="1">
    <citation type="journal article" date="2017" name="Nat. Microbiol.">
        <title>Global analysis of biosynthetic gene clusters reveals vast potential of secondary metabolite production in Penicillium species.</title>
        <authorList>
            <person name="Nielsen J.C."/>
            <person name="Grijseels S."/>
            <person name="Prigent S."/>
            <person name="Ji B."/>
            <person name="Dainat J."/>
            <person name="Nielsen K.F."/>
            <person name="Frisvad J.C."/>
            <person name="Workman M."/>
            <person name="Nielsen J."/>
        </authorList>
    </citation>
    <scope>NUCLEOTIDE SEQUENCE [LARGE SCALE GENOMIC DNA]</scope>
    <source>
        <strain evidence="3">IBT 14082</strain>
    </source>
</reference>